<dbReference type="GO" id="GO:0008675">
    <property type="term" value="F:2-dehydro-3-deoxy-phosphogluconate aldolase activity"/>
    <property type="evidence" value="ECO:0007669"/>
    <property type="project" value="UniProtKB-EC"/>
</dbReference>
<dbReference type="Gene3D" id="3.20.20.70">
    <property type="entry name" value="Aldolase class I"/>
    <property type="match status" value="1"/>
</dbReference>
<evidence type="ECO:0000256" key="1">
    <source>
        <dbReference type="ARBA" id="ARBA00000654"/>
    </source>
</evidence>
<evidence type="ECO:0000256" key="4">
    <source>
        <dbReference type="ARBA" id="ARBA00011233"/>
    </source>
</evidence>
<keyword evidence="10" id="KW-1185">Reference proteome</keyword>
<sequence length="208" mass="22132">MNHRDVLNRANPVMPVMVIEQIEQALPLAQALYKGGIEVFEITLRSECALEAITLIKKEMPQCLVGAGTVLNPQQLQQASEAGSDFVLTPGLTEALLKQSKEVDIPLIPGVASAGDVMLSLSYGIDAMKLFPATVLGGEAMLKALSGPFAEVTFCPTGGINPDNYQSFLQLPNVACVGGSWIAPTSFVNEGRWEDITRLAAEVTGKAC</sequence>
<comment type="similarity">
    <text evidence="3">Belongs to the KHG/KDPG aldolase family.</text>
</comment>
<evidence type="ECO:0000256" key="8">
    <source>
        <dbReference type="ARBA" id="ARBA00023277"/>
    </source>
</evidence>
<organism evidence="9 10">
    <name type="scientific">Endozoicomonas lisbonensis</name>
    <dbReference type="NCBI Taxonomy" id="3120522"/>
    <lineage>
        <taxon>Bacteria</taxon>
        <taxon>Pseudomonadati</taxon>
        <taxon>Pseudomonadota</taxon>
        <taxon>Gammaproteobacteria</taxon>
        <taxon>Oceanospirillales</taxon>
        <taxon>Endozoicomonadaceae</taxon>
        <taxon>Endozoicomonas</taxon>
    </lineage>
</organism>
<proteinExistence type="inferred from homology"/>
<evidence type="ECO:0000256" key="6">
    <source>
        <dbReference type="ARBA" id="ARBA00023239"/>
    </source>
</evidence>
<protein>
    <recommendedName>
        <fullName evidence="5">2-dehydro-3-deoxy-phosphogluconate aldolase</fullName>
        <ecNumber evidence="5">4.1.2.14</ecNumber>
    </recommendedName>
</protein>
<dbReference type="NCBIfam" id="NF004325">
    <property type="entry name" value="PRK05718.1"/>
    <property type="match status" value="1"/>
</dbReference>
<comment type="subunit">
    <text evidence="4">Homotrimer.</text>
</comment>
<evidence type="ECO:0000256" key="2">
    <source>
        <dbReference type="ARBA" id="ARBA00004736"/>
    </source>
</evidence>
<reference evidence="9 10" key="1">
    <citation type="submission" date="2024-06" db="EMBL/GenBank/DDBJ databases">
        <title>Genomic Encyclopedia of Type Strains, Phase V (KMG-V): Genome sequencing to study the core and pangenomes of soil and plant-associated prokaryotes.</title>
        <authorList>
            <person name="Whitman W."/>
        </authorList>
    </citation>
    <scope>NUCLEOTIDE SEQUENCE [LARGE SCALE GENOMIC DNA]</scope>
    <source>
        <strain evidence="9 10">NE40</strain>
    </source>
</reference>
<dbReference type="RefSeq" id="WP_354011689.1">
    <property type="nucleotide sequence ID" value="NZ_JBEWTA010000003.1"/>
</dbReference>
<dbReference type="SUPFAM" id="SSF51569">
    <property type="entry name" value="Aldolase"/>
    <property type="match status" value="1"/>
</dbReference>
<dbReference type="InterPro" id="IPR013785">
    <property type="entry name" value="Aldolase_TIM"/>
</dbReference>
<dbReference type="Pfam" id="PF01081">
    <property type="entry name" value="Aldolase"/>
    <property type="match status" value="1"/>
</dbReference>
<keyword evidence="8" id="KW-0119">Carbohydrate metabolism</keyword>
<comment type="pathway">
    <text evidence="2">Carbohydrate acid metabolism; 2-dehydro-3-deoxy-D-gluconate degradation; D-glyceraldehyde 3-phosphate and pyruvate from 2-dehydro-3-deoxy-D-gluconate: step 2/2.</text>
</comment>
<dbReference type="EMBL" id="JBEWTB010000001">
    <property type="protein sequence ID" value="MET4754889.1"/>
    <property type="molecule type" value="Genomic_DNA"/>
</dbReference>
<dbReference type="GO" id="GO:0106009">
    <property type="term" value="F:(4S)-4-hydroxy-2-oxoglutarate aldolase activity"/>
    <property type="evidence" value="ECO:0007669"/>
    <property type="project" value="UniProtKB-EC"/>
</dbReference>
<dbReference type="CDD" id="cd00452">
    <property type="entry name" value="KDPG_aldolase"/>
    <property type="match status" value="1"/>
</dbReference>
<dbReference type="InterPro" id="IPR031337">
    <property type="entry name" value="KDPG/KHG_AS_1"/>
</dbReference>
<evidence type="ECO:0000256" key="3">
    <source>
        <dbReference type="ARBA" id="ARBA00006906"/>
    </source>
</evidence>
<dbReference type="PROSITE" id="PS00160">
    <property type="entry name" value="ALDOLASE_KDPG_KHG_2"/>
    <property type="match status" value="1"/>
</dbReference>
<dbReference type="PANTHER" id="PTHR30246">
    <property type="entry name" value="2-KETO-3-DEOXY-6-PHOSPHOGLUCONATE ALDOLASE"/>
    <property type="match status" value="1"/>
</dbReference>
<comment type="catalytic activity">
    <reaction evidence="1">
        <text>2-dehydro-3-deoxy-6-phospho-D-gluconate = D-glyceraldehyde 3-phosphate + pyruvate</text>
        <dbReference type="Rhea" id="RHEA:17089"/>
        <dbReference type="ChEBI" id="CHEBI:15361"/>
        <dbReference type="ChEBI" id="CHEBI:57569"/>
        <dbReference type="ChEBI" id="CHEBI:59776"/>
        <dbReference type="EC" id="4.1.2.14"/>
    </reaction>
</comment>
<keyword evidence="7" id="KW-0704">Schiff base</keyword>
<evidence type="ECO:0000256" key="7">
    <source>
        <dbReference type="ARBA" id="ARBA00023270"/>
    </source>
</evidence>
<accession>A0ABV2SCP0</accession>
<gene>
    <name evidence="9" type="ORF">V5J35_000081</name>
</gene>
<dbReference type="NCBIfam" id="TIGR01182">
    <property type="entry name" value="eda"/>
    <property type="match status" value="1"/>
</dbReference>
<evidence type="ECO:0000256" key="5">
    <source>
        <dbReference type="ARBA" id="ARBA00013063"/>
    </source>
</evidence>
<dbReference type="Proteomes" id="UP001549366">
    <property type="component" value="Unassembled WGS sequence"/>
</dbReference>
<dbReference type="InterPro" id="IPR000887">
    <property type="entry name" value="Aldlse_KDPG_KHG"/>
</dbReference>
<evidence type="ECO:0000313" key="9">
    <source>
        <dbReference type="EMBL" id="MET4754889.1"/>
    </source>
</evidence>
<comment type="caution">
    <text evidence="9">The sequence shown here is derived from an EMBL/GenBank/DDBJ whole genome shotgun (WGS) entry which is preliminary data.</text>
</comment>
<dbReference type="PROSITE" id="PS00159">
    <property type="entry name" value="ALDOLASE_KDPG_KHG_1"/>
    <property type="match status" value="1"/>
</dbReference>
<keyword evidence="6 9" id="KW-0456">Lyase</keyword>
<dbReference type="InterPro" id="IPR031338">
    <property type="entry name" value="KDPG/KHG_AS_2"/>
</dbReference>
<dbReference type="PANTHER" id="PTHR30246:SF1">
    <property type="entry name" value="2-DEHYDRO-3-DEOXY-6-PHOSPHOGALACTONATE ALDOLASE-RELATED"/>
    <property type="match status" value="1"/>
</dbReference>
<name>A0ABV2SCP0_9GAMM</name>
<evidence type="ECO:0000313" key="10">
    <source>
        <dbReference type="Proteomes" id="UP001549366"/>
    </source>
</evidence>
<dbReference type="EC" id="4.1.2.14" evidence="5"/>